<dbReference type="InterPro" id="IPR023796">
    <property type="entry name" value="Serpin_dom"/>
</dbReference>
<proteinExistence type="inferred from homology"/>
<dbReference type="SMART" id="SM00093">
    <property type="entry name" value="SERPIN"/>
    <property type="match status" value="1"/>
</dbReference>
<accession>G7J4J6</accession>
<dbReference type="Pfam" id="PF00079">
    <property type="entry name" value="Serpin"/>
    <property type="match status" value="1"/>
</dbReference>
<evidence type="ECO:0000256" key="2">
    <source>
        <dbReference type="RuleBase" id="RU000411"/>
    </source>
</evidence>
<accession>A0A0C3VP35</accession>
<dbReference type="PaxDb" id="3880-AES73132"/>
<evidence type="ECO:0000256" key="1">
    <source>
        <dbReference type="ARBA" id="ARBA00009500"/>
    </source>
</evidence>
<dbReference type="Gene3D" id="2.30.39.10">
    <property type="entry name" value="Alpha-1-antitrypsin, domain 1"/>
    <property type="match status" value="1"/>
</dbReference>
<gene>
    <name evidence="4" type="ordered locus">MTR_3g099970</name>
</gene>
<dbReference type="EnsemblPlants" id="AES73132">
    <property type="protein sequence ID" value="AES73132"/>
    <property type="gene ID" value="MTR_3g099970"/>
</dbReference>
<dbReference type="AlphaFoldDB" id="G7J4J6"/>
<organism evidence="4 6">
    <name type="scientific">Medicago truncatula</name>
    <name type="common">Barrel medic</name>
    <name type="synonym">Medicago tribuloides</name>
    <dbReference type="NCBI Taxonomy" id="3880"/>
    <lineage>
        <taxon>Eukaryota</taxon>
        <taxon>Viridiplantae</taxon>
        <taxon>Streptophyta</taxon>
        <taxon>Embryophyta</taxon>
        <taxon>Tracheophyta</taxon>
        <taxon>Spermatophyta</taxon>
        <taxon>Magnoliopsida</taxon>
        <taxon>eudicotyledons</taxon>
        <taxon>Gunneridae</taxon>
        <taxon>Pentapetalae</taxon>
        <taxon>rosids</taxon>
        <taxon>fabids</taxon>
        <taxon>Fabales</taxon>
        <taxon>Fabaceae</taxon>
        <taxon>Papilionoideae</taxon>
        <taxon>50 kb inversion clade</taxon>
        <taxon>NPAAA clade</taxon>
        <taxon>Hologalegina</taxon>
        <taxon>IRL clade</taxon>
        <taxon>Trifolieae</taxon>
        <taxon>Medicago</taxon>
    </lineage>
</organism>
<name>G7J4J6_MEDTR</name>
<dbReference type="STRING" id="3880.G7J4J6"/>
<dbReference type="HOGENOM" id="CLU_023330_4_1_1"/>
<dbReference type="Gene3D" id="3.30.497.10">
    <property type="entry name" value="Antithrombin, subunit I, domain 2"/>
    <property type="match status" value="1"/>
</dbReference>
<dbReference type="SUPFAM" id="SSF56574">
    <property type="entry name" value="Serpins"/>
    <property type="match status" value="1"/>
</dbReference>
<dbReference type="PANTHER" id="PTHR11461:SF211">
    <property type="entry name" value="GH10112P-RELATED"/>
    <property type="match status" value="1"/>
</dbReference>
<dbReference type="EMBL" id="CM001219">
    <property type="protein sequence ID" value="AES73132.2"/>
    <property type="molecule type" value="Genomic_DNA"/>
</dbReference>
<sequence>MNKWNVQCSNHDPYIYYAFQAVEVTNDVNLWAEKETNGLIKEILSPGSVNNLTRLIFANALYFKGAWNQPFDPSKTKYYDFHIHNGSSVKVPFMTSKKDQFIRAFDGFKVLCIPYEQGGDKRRFSMYFFLPNAKDGLSLCHSKVKVGDFRIPRFNVSFGLETSNMLKELGVVSPFSRGSLTKMVDYPNQDLYISHIFH</sequence>
<dbReference type="InterPro" id="IPR000215">
    <property type="entry name" value="Serpin_fam"/>
</dbReference>
<evidence type="ECO:0000313" key="6">
    <source>
        <dbReference type="Proteomes" id="UP000002051"/>
    </source>
</evidence>
<dbReference type="PANTHER" id="PTHR11461">
    <property type="entry name" value="SERINE PROTEASE INHIBITOR, SERPIN"/>
    <property type="match status" value="1"/>
</dbReference>
<evidence type="ECO:0000259" key="3">
    <source>
        <dbReference type="SMART" id="SM00093"/>
    </source>
</evidence>
<feature type="domain" description="Serpin" evidence="3">
    <location>
        <begin position="1"/>
        <end position="198"/>
    </location>
</feature>
<dbReference type="GO" id="GO:0005615">
    <property type="term" value="C:extracellular space"/>
    <property type="evidence" value="ECO:0000318"/>
    <property type="project" value="GO_Central"/>
</dbReference>
<dbReference type="Proteomes" id="UP000002051">
    <property type="component" value="Chromosome 3"/>
</dbReference>
<keyword evidence="6" id="KW-1185">Reference proteome</keyword>
<dbReference type="eggNOG" id="KOG2392">
    <property type="taxonomic scope" value="Eukaryota"/>
</dbReference>
<reference evidence="4 6" key="2">
    <citation type="journal article" date="2014" name="BMC Genomics">
        <title>An improved genome release (version Mt4.0) for the model legume Medicago truncatula.</title>
        <authorList>
            <person name="Tang H."/>
            <person name="Krishnakumar V."/>
            <person name="Bidwell S."/>
            <person name="Rosen B."/>
            <person name="Chan A."/>
            <person name="Zhou S."/>
            <person name="Gentzbittel L."/>
            <person name="Childs K.L."/>
            <person name="Yandell M."/>
            <person name="Gundlach H."/>
            <person name="Mayer K.F."/>
            <person name="Schwartz D.C."/>
            <person name="Town C.D."/>
        </authorList>
    </citation>
    <scope>GENOME REANNOTATION</scope>
    <source>
        <strain evidence="5 6">cv. Jemalong A17</strain>
    </source>
</reference>
<evidence type="ECO:0000313" key="4">
    <source>
        <dbReference type="EMBL" id="AES73132.2"/>
    </source>
</evidence>
<comment type="similarity">
    <text evidence="1 2">Belongs to the serpin family.</text>
</comment>
<protein>
    <submittedName>
        <fullName evidence="4">Serpin-ZX-like protein</fullName>
    </submittedName>
</protein>
<reference evidence="5" key="3">
    <citation type="submission" date="2015-04" db="UniProtKB">
        <authorList>
            <consortium name="EnsemblPlants"/>
        </authorList>
    </citation>
    <scope>IDENTIFICATION</scope>
    <source>
        <strain evidence="5">cv. Jemalong A17</strain>
    </source>
</reference>
<reference evidence="4 6" key="1">
    <citation type="journal article" date="2011" name="Nature">
        <title>The Medicago genome provides insight into the evolution of rhizobial symbioses.</title>
        <authorList>
            <person name="Young N.D."/>
            <person name="Debelle F."/>
            <person name="Oldroyd G.E."/>
            <person name="Geurts R."/>
            <person name="Cannon S.B."/>
            <person name="Udvardi M.K."/>
            <person name="Benedito V.A."/>
            <person name="Mayer K.F."/>
            <person name="Gouzy J."/>
            <person name="Schoof H."/>
            <person name="Van de Peer Y."/>
            <person name="Proost S."/>
            <person name="Cook D.R."/>
            <person name="Meyers B.C."/>
            <person name="Spannagl M."/>
            <person name="Cheung F."/>
            <person name="De Mita S."/>
            <person name="Krishnakumar V."/>
            <person name="Gundlach H."/>
            <person name="Zhou S."/>
            <person name="Mudge J."/>
            <person name="Bharti A.K."/>
            <person name="Murray J.D."/>
            <person name="Naoumkina M.A."/>
            <person name="Rosen B."/>
            <person name="Silverstein K.A."/>
            <person name="Tang H."/>
            <person name="Rombauts S."/>
            <person name="Zhao P.X."/>
            <person name="Zhou P."/>
            <person name="Barbe V."/>
            <person name="Bardou P."/>
            <person name="Bechner M."/>
            <person name="Bellec A."/>
            <person name="Berger A."/>
            <person name="Berges H."/>
            <person name="Bidwell S."/>
            <person name="Bisseling T."/>
            <person name="Choisne N."/>
            <person name="Couloux A."/>
            <person name="Denny R."/>
            <person name="Deshpande S."/>
            <person name="Dai X."/>
            <person name="Doyle J.J."/>
            <person name="Dudez A.M."/>
            <person name="Farmer A.D."/>
            <person name="Fouteau S."/>
            <person name="Franken C."/>
            <person name="Gibelin C."/>
            <person name="Gish J."/>
            <person name="Goldstein S."/>
            <person name="Gonzalez A.J."/>
            <person name="Green P.J."/>
            <person name="Hallab A."/>
            <person name="Hartog M."/>
            <person name="Hua A."/>
            <person name="Humphray S.J."/>
            <person name="Jeong D.H."/>
            <person name="Jing Y."/>
            <person name="Jocker A."/>
            <person name="Kenton S.M."/>
            <person name="Kim D.J."/>
            <person name="Klee K."/>
            <person name="Lai H."/>
            <person name="Lang C."/>
            <person name="Lin S."/>
            <person name="Macmil S.L."/>
            <person name="Magdelenat G."/>
            <person name="Matthews L."/>
            <person name="McCorrison J."/>
            <person name="Monaghan E.L."/>
            <person name="Mun J.H."/>
            <person name="Najar F.Z."/>
            <person name="Nicholson C."/>
            <person name="Noirot C."/>
            <person name="O'Bleness M."/>
            <person name="Paule C.R."/>
            <person name="Poulain J."/>
            <person name="Prion F."/>
            <person name="Qin B."/>
            <person name="Qu C."/>
            <person name="Retzel E.F."/>
            <person name="Riddle C."/>
            <person name="Sallet E."/>
            <person name="Samain S."/>
            <person name="Samson N."/>
            <person name="Sanders I."/>
            <person name="Saurat O."/>
            <person name="Scarpelli C."/>
            <person name="Schiex T."/>
            <person name="Segurens B."/>
            <person name="Severin A.J."/>
            <person name="Sherrier D.J."/>
            <person name="Shi R."/>
            <person name="Sims S."/>
            <person name="Singer S.R."/>
            <person name="Sinharoy S."/>
            <person name="Sterck L."/>
            <person name="Viollet A."/>
            <person name="Wang B.B."/>
            <person name="Wang K."/>
            <person name="Wang M."/>
            <person name="Wang X."/>
            <person name="Warfsmann J."/>
            <person name="Weissenbach J."/>
            <person name="White D.D."/>
            <person name="White J.D."/>
            <person name="Wiley G.B."/>
            <person name="Wincker P."/>
            <person name="Xing Y."/>
            <person name="Yang L."/>
            <person name="Yao Z."/>
            <person name="Ying F."/>
            <person name="Zhai J."/>
            <person name="Zhou L."/>
            <person name="Zuber A."/>
            <person name="Denarie J."/>
            <person name="Dixon R.A."/>
            <person name="May G.D."/>
            <person name="Schwartz D.C."/>
            <person name="Rogers J."/>
            <person name="Quetier F."/>
            <person name="Town C.D."/>
            <person name="Roe B.A."/>
        </authorList>
    </citation>
    <scope>NUCLEOTIDE SEQUENCE [LARGE SCALE GENOMIC DNA]</scope>
    <source>
        <strain evidence="4">A17</strain>
        <strain evidence="5 6">cv. Jemalong A17</strain>
    </source>
</reference>
<dbReference type="GO" id="GO:0004867">
    <property type="term" value="F:serine-type endopeptidase inhibitor activity"/>
    <property type="evidence" value="ECO:0007669"/>
    <property type="project" value="InterPro"/>
</dbReference>
<dbReference type="InterPro" id="IPR036186">
    <property type="entry name" value="Serpin_sf"/>
</dbReference>
<dbReference type="InterPro" id="IPR042185">
    <property type="entry name" value="Serpin_sf_2"/>
</dbReference>
<evidence type="ECO:0000313" key="5">
    <source>
        <dbReference type="EnsemblPlants" id="AES73132"/>
    </source>
</evidence>
<dbReference type="InterPro" id="IPR042178">
    <property type="entry name" value="Serpin_sf_1"/>
</dbReference>